<dbReference type="EMBL" id="JANEYG010000001">
    <property type="protein sequence ID" value="KAJ8925797.1"/>
    <property type="molecule type" value="Genomic_DNA"/>
</dbReference>
<dbReference type="Gene3D" id="3.40.50.720">
    <property type="entry name" value="NAD(P)-binding Rossmann-like Domain"/>
    <property type="match status" value="2"/>
</dbReference>
<dbReference type="PRINTS" id="PR00080">
    <property type="entry name" value="SDRFAMILY"/>
</dbReference>
<dbReference type="PRINTS" id="PR00081">
    <property type="entry name" value="GDHRDH"/>
</dbReference>
<dbReference type="SUPFAM" id="SSF51735">
    <property type="entry name" value="NAD(P)-binding Rossmann-fold domains"/>
    <property type="match status" value="2"/>
</dbReference>
<dbReference type="GO" id="GO:0005737">
    <property type="term" value="C:cytoplasm"/>
    <property type="evidence" value="ECO:0007669"/>
    <property type="project" value="TreeGrafter"/>
</dbReference>
<gene>
    <name evidence="4" type="ORF">NQ315_009647</name>
</gene>
<reference evidence="4 5" key="1">
    <citation type="journal article" date="2023" name="Insect Mol. Biol.">
        <title>Genome sequencing provides insights into the evolution of gene families encoding plant cell wall-degrading enzymes in longhorned beetles.</title>
        <authorList>
            <person name="Shin N.R."/>
            <person name="Okamura Y."/>
            <person name="Kirsch R."/>
            <person name="Pauchet Y."/>
        </authorList>
    </citation>
    <scope>NUCLEOTIDE SEQUENCE [LARGE SCALE GENOMIC DNA]</scope>
    <source>
        <strain evidence="4">EAD_L_NR</strain>
    </source>
</reference>
<evidence type="ECO:0000313" key="4">
    <source>
        <dbReference type="EMBL" id="KAJ8925797.1"/>
    </source>
</evidence>
<name>A0AAV8WHL0_9CUCU</name>
<dbReference type="Pfam" id="PF00106">
    <property type="entry name" value="adh_short"/>
    <property type="match status" value="2"/>
</dbReference>
<feature type="compositionally biased region" description="Low complexity" evidence="3">
    <location>
        <begin position="581"/>
        <end position="595"/>
    </location>
</feature>
<dbReference type="Proteomes" id="UP001159042">
    <property type="component" value="Unassembled WGS sequence"/>
</dbReference>
<feature type="compositionally biased region" description="Basic and acidic residues" evidence="3">
    <location>
        <begin position="625"/>
        <end position="654"/>
    </location>
</feature>
<feature type="region of interest" description="Disordered" evidence="3">
    <location>
        <begin position="625"/>
        <end position="663"/>
    </location>
</feature>
<protein>
    <submittedName>
        <fullName evidence="4">Uncharacterized protein</fullName>
    </submittedName>
</protein>
<sequence>MVYDIKGKIALITGGAAGIGLAYSVELLKNGLGGVVIADVDAKKGDDSVNSINKEFGAKKAVFIKTDVTKVDQLEAAFKLAVSTFGTLDIVINNAGIMNDAHWELEIAINCVSVSINIHYIHLKNPYYTFQNAVVQGSLLGIKYMGKNHGGKGGVIVNIASILGLQELSGCPIYVGTKHFVVGLDRSFGTPFYLNLTGIRFLTMCPGVTDTPLISEAGKLALQGYPDLGKVLAEELASLPPQPTPAPYNAPPPPFLKREFSEDNPKSPVKCKVAIVTGGARGIGYHISDHLLKAGARAVILGDILNDEMEEATCKLNEKYGEDKALFQPCDVTKKEDLEKIFQCTKDRFGQLDIVVNNAGVADSDWEKMVDINVKGVVYGTLLGFQHMGVNNGGKGGHIINVSSILGLQPSFSLPVYSGTKWFIIGWTKSVGSEYFCNKTKVKVMAVCPGVTHTEIIKNAGHMQLTGFPELGEEAAGSLAALPPQGPEEVGRSVVEMLQDGENGSAWVSEGCETYKANMPDRSTYKPMDMEGSSGGSGSQCSDCSNDSDDSKPRRYGGNTSKGKCKEDSCKQKLKKDKYVLQGGVNGDVLDLDGVQPGGLNKPLPPYGDDEDLLYYYTDANHEPDKCKDKNKSSCDKKDPCKRERCKNYDEKPPCKQKKKKSK</sequence>
<comment type="caution">
    <text evidence="4">The sequence shown here is derived from an EMBL/GenBank/DDBJ whole genome shotgun (WGS) entry which is preliminary data.</text>
</comment>
<organism evidence="4 5">
    <name type="scientific">Exocentrus adspersus</name>
    <dbReference type="NCBI Taxonomy" id="1586481"/>
    <lineage>
        <taxon>Eukaryota</taxon>
        <taxon>Metazoa</taxon>
        <taxon>Ecdysozoa</taxon>
        <taxon>Arthropoda</taxon>
        <taxon>Hexapoda</taxon>
        <taxon>Insecta</taxon>
        <taxon>Pterygota</taxon>
        <taxon>Neoptera</taxon>
        <taxon>Endopterygota</taxon>
        <taxon>Coleoptera</taxon>
        <taxon>Polyphaga</taxon>
        <taxon>Cucujiformia</taxon>
        <taxon>Chrysomeloidea</taxon>
        <taxon>Cerambycidae</taxon>
        <taxon>Lamiinae</taxon>
        <taxon>Acanthocinini</taxon>
        <taxon>Exocentrus</taxon>
    </lineage>
</organism>
<dbReference type="InterPro" id="IPR036291">
    <property type="entry name" value="NAD(P)-bd_dom_sf"/>
</dbReference>
<dbReference type="PROSITE" id="PS00061">
    <property type="entry name" value="ADH_SHORT"/>
    <property type="match status" value="1"/>
</dbReference>
<dbReference type="PANTHER" id="PTHR44229">
    <property type="entry name" value="15-HYDROXYPROSTAGLANDIN DEHYDROGENASE [NAD(+)]"/>
    <property type="match status" value="1"/>
</dbReference>
<dbReference type="AlphaFoldDB" id="A0AAV8WHL0"/>
<dbReference type="FunFam" id="3.40.50.720:FF:000149">
    <property type="entry name" value="15-hydroxyprostaglandin dehydrogenase [NAD(+)]"/>
    <property type="match status" value="1"/>
</dbReference>
<dbReference type="InterPro" id="IPR002347">
    <property type="entry name" value="SDR_fam"/>
</dbReference>
<accession>A0AAV8WHL0</accession>
<dbReference type="InterPro" id="IPR020904">
    <property type="entry name" value="Sc_DH/Rdtase_CS"/>
</dbReference>
<keyword evidence="5" id="KW-1185">Reference proteome</keyword>
<evidence type="ECO:0000256" key="3">
    <source>
        <dbReference type="SAM" id="MobiDB-lite"/>
    </source>
</evidence>
<proteinExistence type="inferred from homology"/>
<comment type="similarity">
    <text evidence="1">Belongs to the short-chain dehydrogenases/reductases (SDR) family.</text>
</comment>
<evidence type="ECO:0000256" key="2">
    <source>
        <dbReference type="ARBA" id="ARBA00023002"/>
    </source>
</evidence>
<evidence type="ECO:0000256" key="1">
    <source>
        <dbReference type="ARBA" id="ARBA00006484"/>
    </source>
</evidence>
<evidence type="ECO:0000313" key="5">
    <source>
        <dbReference type="Proteomes" id="UP001159042"/>
    </source>
</evidence>
<feature type="region of interest" description="Disordered" evidence="3">
    <location>
        <begin position="581"/>
        <end position="610"/>
    </location>
</feature>
<dbReference type="PANTHER" id="PTHR44229:SF8">
    <property type="entry name" value="ALCOHOL DEHYDROGENASE-RELATED"/>
    <property type="match status" value="1"/>
</dbReference>
<keyword evidence="2" id="KW-0560">Oxidoreductase</keyword>
<dbReference type="GO" id="GO:0016616">
    <property type="term" value="F:oxidoreductase activity, acting on the CH-OH group of donors, NAD or NADP as acceptor"/>
    <property type="evidence" value="ECO:0007669"/>
    <property type="project" value="TreeGrafter"/>
</dbReference>
<feature type="region of interest" description="Disordered" evidence="3">
    <location>
        <begin position="518"/>
        <end position="566"/>
    </location>
</feature>